<dbReference type="AlphaFoldDB" id="A0A7Z9A3S3"/>
<evidence type="ECO:0000256" key="1">
    <source>
        <dbReference type="SAM" id="SignalP"/>
    </source>
</evidence>
<dbReference type="InterPro" id="IPR006311">
    <property type="entry name" value="TAT_signal"/>
</dbReference>
<proteinExistence type="predicted"/>
<protein>
    <submittedName>
        <fullName evidence="2">Uncharacterized protein</fullName>
    </submittedName>
</protein>
<reference evidence="2 3" key="1">
    <citation type="submission" date="2018-12" db="EMBL/GenBank/DDBJ databases">
        <authorList>
            <consortium name="Pathogen Informatics"/>
        </authorList>
    </citation>
    <scope>NUCLEOTIDE SEQUENCE [LARGE SCALE GENOMIC DNA]</scope>
    <source>
        <strain evidence="2 3">NCTC10207</strain>
    </source>
</reference>
<evidence type="ECO:0000313" key="2">
    <source>
        <dbReference type="EMBL" id="VEI23589.1"/>
    </source>
</evidence>
<sequence>MSTLLPNRRKALHTAALLGGSAVAASAATPAMATTTSTTAKSSGGTSADLTPDEQLDHIVHKLTKVPAHLQHANPKTYKNYKKELDKHLGDVKVVNAESITGISPAKIHAGGGGGGRGVQPMFGFWSCMLSVGQIIVEYGISIFKVVSWIRKARRIFGGVRNMWKAIKERTFLIHMGEVGEEMVDVFKALLGADGVVKSCF</sequence>
<name>A0A7Z9A3S3_9MICC</name>
<accession>A0A7Z9A3S3</accession>
<dbReference type="RefSeq" id="WP_094757652.1">
    <property type="nucleotide sequence ID" value="NZ_JAOVAS010000006.1"/>
</dbReference>
<dbReference type="PROSITE" id="PS51318">
    <property type="entry name" value="TAT"/>
    <property type="match status" value="1"/>
</dbReference>
<organism evidence="2 3">
    <name type="scientific">Rothia aeria</name>
    <dbReference type="NCBI Taxonomy" id="172042"/>
    <lineage>
        <taxon>Bacteria</taxon>
        <taxon>Bacillati</taxon>
        <taxon>Actinomycetota</taxon>
        <taxon>Actinomycetes</taxon>
        <taxon>Micrococcales</taxon>
        <taxon>Micrococcaceae</taxon>
        <taxon>Rothia</taxon>
    </lineage>
</organism>
<dbReference type="Proteomes" id="UP000282386">
    <property type="component" value="Chromosome"/>
</dbReference>
<gene>
    <name evidence="2" type="ORF">NCTC10207_01627</name>
</gene>
<keyword evidence="1" id="KW-0732">Signal</keyword>
<feature type="signal peptide" evidence="1">
    <location>
        <begin position="1"/>
        <end position="27"/>
    </location>
</feature>
<feature type="chain" id="PRO_5038336965" evidence="1">
    <location>
        <begin position="28"/>
        <end position="201"/>
    </location>
</feature>
<dbReference type="EMBL" id="LR134479">
    <property type="protein sequence ID" value="VEI23589.1"/>
    <property type="molecule type" value="Genomic_DNA"/>
</dbReference>
<evidence type="ECO:0000313" key="3">
    <source>
        <dbReference type="Proteomes" id="UP000282386"/>
    </source>
</evidence>